<name>A0A7G2C8Q6_9TRYP</name>
<gene>
    <name evidence="2" type="ORF">ADEAN_000260600</name>
</gene>
<sequence length="196" mass="21462">METLSSLTAELREFLQRNSASDGDAVATGPLPQPEEQVLPRRLAHGADKLCPLEPVTWQDYLRTQSLNSLMELLTKAAGAHPPFHGALAKAIDDLRNYIDSVLYCVDLSREGAEAPKETCIRMMRQLMTASLAAKNLTQGTARVRALETLHPDLVHEALKMEDTYNTKFHEIPTRKAKNGHGGAAATSTTTSANKK</sequence>
<protein>
    <submittedName>
        <fullName evidence="2">Uncharacterized protein</fullName>
    </submittedName>
</protein>
<feature type="compositionally biased region" description="Low complexity" evidence="1">
    <location>
        <begin position="184"/>
        <end position="196"/>
    </location>
</feature>
<accession>A0A7G2C8Q6</accession>
<keyword evidence="3" id="KW-1185">Reference proteome</keyword>
<dbReference type="VEuPathDB" id="TriTrypDB:ADEAN_000260600"/>
<feature type="region of interest" description="Disordered" evidence="1">
    <location>
        <begin position="173"/>
        <end position="196"/>
    </location>
</feature>
<organism evidence="2 3">
    <name type="scientific">Angomonas deanei</name>
    <dbReference type="NCBI Taxonomy" id="59799"/>
    <lineage>
        <taxon>Eukaryota</taxon>
        <taxon>Discoba</taxon>
        <taxon>Euglenozoa</taxon>
        <taxon>Kinetoplastea</taxon>
        <taxon>Metakinetoplastina</taxon>
        <taxon>Trypanosomatida</taxon>
        <taxon>Trypanosomatidae</taxon>
        <taxon>Strigomonadinae</taxon>
        <taxon>Angomonas</taxon>
    </lineage>
</organism>
<evidence type="ECO:0000256" key="1">
    <source>
        <dbReference type="SAM" id="MobiDB-lite"/>
    </source>
</evidence>
<proteinExistence type="predicted"/>
<reference evidence="2 3" key="1">
    <citation type="submission" date="2020-08" db="EMBL/GenBank/DDBJ databases">
        <authorList>
            <person name="Newling K."/>
            <person name="Davey J."/>
            <person name="Forrester S."/>
        </authorList>
    </citation>
    <scope>NUCLEOTIDE SEQUENCE [LARGE SCALE GENOMIC DNA]</scope>
    <source>
        <strain evidence="3">Crithidia deanei Carvalho (ATCC PRA-265)</strain>
    </source>
</reference>
<evidence type="ECO:0000313" key="2">
    <source>
        <dbReference type="EMBL" id="CAD2215153.1"/>
    </source>
</evidence>
<evidence type="ECO:0000313" key="3">
    <source>
        <dbReference type="Proteomes" id="UP000515908"/>
    </source>
</evidence>
<dbReference type="Proteomes" id="UP000515908">
    <property type="component" value="Chromosome 04"/>
</dbReference>
<dbReference type="AlphaFoldDB" id="A0A7G2C8Q6"/>
<dbReference type="EMBL" id="LR877148">
    <property type="protein sequence ID" value="CAD2215153.1"/>
    <property type="molecule type" value="Genomic_DNA"/>
</dbReference>